<dbReference type="GO" id="GO:0016779">
    <property type="term" value="F:nucleotidyltransferase activity"/>
    <property type="evidence" value="ECO:0007669"/>
    <property type="project" value="UniProtKB-KW"/>
</dbReference>
<name>A0ABX1SZX6_PELUQ</name>
<dbReference type="InterPro" id="IPR014729">
    <property type="entry name" value="Rossmann-like_a/b/a_fold"/>
</dbReference>
<dbReference type="SUPFAM" id="SSF52374">
    <property type="entry name" value="Nucleotidylyl transferase"/>
    <property type="match status" value="1"/>
</dbReference>
<comment type="pathway">
    <text evidence="2 11">Cofactor biosynthesis; NAD(+) biosynthesis; deamido-NAD(+) from nicotinate D-ribonucleotide: step 1/1.</text>
</comment>
<accession>A0ABX1SZX6</accession>
<dbReference type="InterPro" id="IPR005248">
    <property type="entry name" value="NadD/NMNAT"/>
</dbReference>
<keyword evidence="5 11" id="KW-0808">Transferase</keyword>
<evidence type="ECO:0000256" key="10">
    <source>
        <dbReference type="ARBA" id="ARBA00048721"/>
    </source>
</evidence>
<evidence type="ECO:0000256" key="4">
    <source>
        <dbReference type="ARBA" id="ARBA00022642"/>
    </source>
</evidence>
<keyword evidence="7 11" id="KW-0547">Nucleotide-binding</keyword>
<dbReference type="Pfam" id="PF01467">
    <property type="entry name" value="CTP_transf_like"/>
    <property type="match status" value="1"/>
</dbReference>
<keyword evidence="8 11" id="KW-0067">ATP-binding</keyword>
<dbReference type="Gene3D" id="3.40.50.620">
    <property type="entry name" value="HUPs"/>
    <property type="match status" value="1"/>
</dbReference>
<dbReference type="PANTHER" id="PTHR39321:SF3">
    <property type="entry name" value="PHOSPHOPANTETHEINE ADENYLYLTRANSFERASE"/>
    <property type="match status" value="1"/>
</dbReference>
<evidence type="ECO:0000256" key="5">
    <source>
        <dbReference type="ARBA" id="ARBA00022679"/>
    </source>
</evidence>
<evidence type="ECO:0000313" key="14">
    <source>
        <dbReference type="Proteomes" id="UP001166004"/>
    </source>
</evidence>
<proteinExistence type="inferred from homology"/>
<evidence type="ECO:0000256" key="3">
    <source>
        <dbReference type="ARBA" id="ARBA00009014"/>
    </source>
</evidence>
<reference evidence="13 14" key="1">
    <citation type="submission" date="2019-07" db="EMBL/GenBank/DDBJ databases">
        <title>SAR11 Genome Evolution.</title>
        <authorList>
            <person name="Giovannoni S."/>
        </authorList>
    </citation>
    <scope>NUCLEOTIDE SEQUENCE [LARGE SCALE GENOMIC DNA]</scope>
    <source>
        <strain evidence="13 14">HTCC9565</strain>
    </source>
</reference>
<evidence type="ECO:0000259" key="12">
    <source>
        <dbReference type="Pfam" id="PF01467"/>
    </source>
</evidence>
<keyword evidence="4 11" id="KW-0662">Pyridine nucleotide biosynthesis</keyword>
<evidence type="ECO:0000256" key="11">
    <source>
        <dbReference type="HAMAP-Rule" id="MF_00244"/>
    </source>
</evidence>
<keyword evidence="6 11" id="KW-0548">Nucleotidyltransferase</keyword>
<dbReference type="CDD" id="cd02165">
    <property type="entry name" value="NMNAT"/>
    <property type="match status" value="1"/>
</dbReference>
<dbReference type="EMBL" id="LANA01000001">
    <property type="protein sequence ID" value="NMN67403.1"/>
    <property type="molecule type" value="Genomic_DNA"/>
</dbReference>
<dbReference type="InterPro" id="IPR004821">
    <property type="entry name" value="Cyt_trans-like"/>
</dbReference>
<organism evidence="13 14">
    <name type="scientific">Pelagibacter ubique</name>
    <dbReference type="NCBI Taxonomy" id="198252"/>
    <lineage>
        <taxon>Bacteria</taxon>
        <taxon>Pseudomonadati</taxon>
        <taxon>Pseudomonadota</taxon>
        <taxon>Alphaproteobacteria</taxon>
        <taxon>Candidatus Pelagibacterales</taxon>
        <taxon>Candidatus Pelagibacteraceae</taxon>
        <taxon>Candidatus Pelagibacter</taxon>
    </lineage>
</organism>
<comment type="similarity">
    <text evidence="3 11">Belongs to the NadD family.</text>
</comment>
<evidence type="ECO:0000256" key="9">
    <source>
        <dbReference type="ARBA" id="ARBA00023027"/>
    </source>
</evidence>
<keyword evidence="9 11" id="KW-0520">NAD</keyword>
<evidence type="ECO:0000256" key="2">
    <source>
        <dbReference type="ARBA" id="ARBA00005019"/>
    </source>
</evidence>
<evidence type="ECO:0000256" key="6">
    <source>
        <dbReference type="ARBA" id="ARBA00022695"/>
    </source>
</evidence>
<evidence type="ECO:0000256" key="8">
    <source>
        <dbReference type="ARBA" id="ARBA00022840"/>
    </source>
</evidence>
<feature type="domain" description="Cytidyltransferase-like" evidence="12">
    <location>
        <begin position="17"/>
        <end position="179"/>
    </location>
</feature>
<evidence type="ECO:0000256" key="1">
    <source>
        <dbReference type="ARBA" id="ARBA00002324"/>
    </source>
</evidence>
<comment type="catalytic activity">
    <reaction evidence="10 11">
        <text>nicotinate beta-D-ribonucleotide + ATP + H(+) = deamido-NAD(+) + diphosphate</text>
        <dbReference type="Rhea" id="RHEA:22860"/>
        <dbReference type="ChEBI" id="CHEBI:15378"/>
        <dbReference type="ChEBI" id="CHEBI:30616"/>
        <dbReference type="ChEBI" id="CHEBI:33019"/>
        <dbReference type="ChEBI" id="CHEBI:57502"/>
        <dbReference type="ChEBI" id="CHEBI:58437"/>
        <dbReference type="EC" id="2.7.7.18"/>
    </reaction>
</comment>
<evidence type="ECO:0000256" key="7">
    <source>
        <dbReference type="ARBA" id="ARBA00022741"/>
    </source>
</evidence>
<comment type="function">
    <text evidence="1 11">Catalyzes the reversible adenylation of nicotinate mononucleotide (NaMN) to nicotinic acid adenine dinucleotide (NaAD).</text>
</comment>
<dbReference type="RefSeq" id="WP_169035900.1">
    <property type="nucleotide sequence ID" value="NZ_LANA01000001.1"/>
</dbReference>
<dbReference type="PANTHER" id="PTHR39321">
    <property type="entry name" value="NICOTINATE-NUCLEOTIDE ADENYLYLTRANSFERASE-RELATED"/>
    <property type="match status" value="1"/>
</dbReference>
<comment type="caution">
    <text evidence="13">The sequence shown here is derived from an EMBL/GenBank/DDBJ whole genome shotgun (WGS) entry which is preliminary data.</text>
</comment>
<dbReference type="NCBIfam" id="TIGR00125">
    <property type="entry name" value="cyt_tran_rel"/>
    <property type="match status" value="1"/>
</dbReference>
<protein>
    <recommendedName>
        <fullName evidence="11">Probable nicotinate-nucleotide adenylyltransferase</fullName>
        <ecNumber evidence="11">2.7.7.18</ecNumber>
    </recommendedName>
    <alternativeName>
        <fullName evidence="11">Deamido-NAD(+) diphosphorylase</fullName>
    </alternativeName>
    <alternativeName>
        <fullName evidence="11">Deamido-NAD(+) pyrophosphorylase</fullName>
    </alternativeName>
    <alternativeName>
        <fullName evidence="11">Nicotinate mononucleotide adenylyltransferase</fullName>
        <shortName evidence="11">NaMN adenylyltransferase</shortName>
    </alternativeName>
</protein>
<keyword evidence="14" id="KW-1185">Reference proteome</keyword>
<dbReference type="NCBIfam" id="TIGR00482">
    <property type="entry name" value="nicotinate (nicotinamide) nucleotide adenylyltransferase"/>
    <property type="match status" value="1"/>
</dbReference>
<dbReference type="HAMAP" id="MF_00244">
    <property type="entry name" value="NaMN_adenylyltr"/>
    <property type="match status" value="1"/>
</dbReference>
<gene>
    <name evidence="11" type="primary">nadD</name>
    <name evidence="13" type="ORF">VP91_00005460</name>
</gene>
<sequence length="180" mass="21024">MVKLENKLKTEKINIGVLGGTFDPAHKGHLEISKQAKKRFNLKNVIWAITKQNPFKNESKSNLRSRIKFAKKIIGKKDYIKLKFFEEKIGSNKTIDLIKHLTKEKKNEIYFIMGADNLINFHKWHKWKSIVKKCNILVFDRQGYKAKSLKSVTFNRANNKSLTFVNFNKVNISSSQLRKV</sequence>
<dbReference type="EC" id="2.7.7.18" evidence="11"/>
<evidence type="ECO:0000313" key="13">
    <source>
        <dbReference type="EMBL" id="NMN67403.1"/>
    </source>
</evidence>
<dbReference type="Proteomes" id="UP001166004">
    <property type="component" value="Unassembled WGS sequence"/>
</dbReference>